<dbReference type="InterPro" id="IPR018247">
    <property type="entry name" value="EF_Hand_1_Ca_BS"/>
</dbReference>
<dbReference type="PROSITE" id="PS50006">
    <property type="entry name" value="FHA_DOMAIN"/>
    <property type="match status" value="1"/>
</dbReference>
<dbReference type="InterPro" id="IPR008984">
    <property type="entry name" value="SMAD_FHA_dom_sf"/>
</dbReference>
<feature type="compositionally biased region" description="Polar residues" evidence="4">
    <location>
        <begin position="715"/>
        <end position="726"/>
    </location>
</feature>
<dbReference type="Pfam" id="PF00498">
    <property type="entry name" value="FHA"/>
    <property type="match status" value="1"/>
</dbReference>
<reference evidence="7" key="1">
    <citation type="submission" date="2023-07" db="EMBL/GenBank/DDBJ databases">
        <authorList>
            <consortium name="AG Swart"/>
            <person name="Singh M."/>
            <person name="Singh A."/>
            <person name="Seah K."/>
            <person name="Emmerich C."/>
        </authorList>
    </citation>
    <scope>NUCLEOTIDE SEQUENCE</scope>
    <source>
        <strain evidence="7">DP1</strain>
    </source>
</reference>
<feature type="domain" description="FHA" evidence="5">
    <location>
        <begin position="339"/>
        <end position="388"/>
    </location>
</feature>
<dbReference type="Proteomes" id="UP001295684">
    <property type="component" value="Unassembled WGS sequence"/>
</dbReference>
<dbReference type="GO" id="GO:0008270">
    <property type="term" value="F:zinc ion binding"/>
    <property type="evidence" value="ECO:0007669"/>
    <property type="project" value="UniProtKB-KW"/>
</dbReference>
<dbReference type="InterPro" id="IPR013083">
    <property type="entry name" value="Znf_RING/FYVE/PHD"/>
</dbReference>
<evidence type="ECO:0000256" key="2">
    <source>
        <dbReference type="ARBA" id="ARBA00022771"/>
    </source>
</evidence>
<evidence type="ECO:0000313" key="7">
    <source>
        <dbReference type="EMBL" id="CAI2382948.1"/>
    </source>
</evidence>
<evidence type="ECO:0000256" key="4">
    <source>
        <dbReference type="SAM" id="MobiDB-lite"/>
    </source>
</evidence>
<dbReference type="SUPFAM" id="SSF57850">
    <property type="entry name" value="RING/U-box"/>
    <property type="match status" value="1"/>
</dbReference>
<feature type="domain" description="RING-CH-type" evidence="6">
    <location>
        <begin position="212"/>
        <end position="288"/>
    </location>
</feature>
<dbReference type="PANTHER" id="PTHR46210:SF1">
    <property type="entry name" value="FHA DOMAIN-CONTAINING PROTEIN"/>
    <property type="match status" value="1"/>
</dbReference>
<sequence length="726" mass="83390">MKFKNKVVNAPESSHEEDFDPSKNAYVQINAKTWYRDSHGLFDYDSNNVVKTKTIKAFQSCFLNKMADDKIIPNVEFNALDNPIENNPFSVSIVFINGKYYMQNDKGYTWRVLKSPKRFPGLKWAPEKLRKGDILKLGRYIYEVKVISSQSVNNDREESLDNTEIEAKRKANKVTNQLSMNKVISVVTAVDEGDKDVDNASDRGGLPAHSSQQSKGEMLCRICLSEDSDKDNPMISPCKCAGTMKYIHLDCLKEWLNSKRSEKRGTHFSSYLWENVYCELCKDNFTENVTTQYGVVNILGIETPANDNYIILEALNSEEILHRNTKMVHIIDFRKLKQLNVGRGHDNHVRITDISISRLHCKLICMKKEIYIDDQGSKFGSLIAEQKPVDISKLGNESMIQVGRTLLMTSVCKPKICCCKTYKTSTATLGLPYSEYSKVFPSIYRKIYDQEYPQKCIRNTDLDENGMISSQDLLQRKNFKADDVNYHTQDREQQNYDYHTLGVEIEGRPSNAMQTQTLIMPYTENNLSSGNRNNSRRNIERTPQLQSDSINDEVDHRFSSDDEEEKKNNREDKEEQKEASFNQSPTRMEKQAARMMDDPYKNIDTSKNNASDASGEKEKSKIDEIHDFIDECNDELKSIDQIARSNQNEVEESKSQQARINLNSQHSNNRDPSLIIQKRERMNKTSNISKIENSSSSNLVPHQNISFSEGRRLDQMSSIPVQESPH</sequence>
<feature type="region of interest" description="Disordered" evidence="4">
    <location>
        <begin position="523"/>
        <end position="620"/>
    </location>
</feature>
<evidence type="ECO:0000256" key="3">
    <source>
        <dbReference type="ARBA" id="ARBA00022833"/>
    </source>
</evidence>
<dbReference type="Gene3D" id="2.60.200.20">
    <property type="match status" value="1"/>
</dbReference>
<dbReference type="SMART" id="SM00744">
    <property type="entry name" value="RINGv"/>
    <property type="match status" value="1"/>
</dbReference>
<keyword evidence="1" id="KW-0479">Metal-binding</keyword>
<evidence type="ECO:0000259" key="5">
    <source>
        <dbReference type="PROSITE" id="PS50006"/>
    </source>
</evidence>
<feature type="compositionally biased region" description="Basic and acidic residues" evidence="4">
    <location>
        <begin position="587"/>
        <end position="601"/>
    </location>
</feature>
<feature type="compositionally biased region" description="Polar residues" evidence="4">
    <location>
        <begin position="655"/>
        <end position="671"/>
    </location>
</feature>
<comment type="caution">
    <text evidence="7">The sequence shown here is derived from an EMBL/GenBank/DDBJ whole genome shotgun (WGS) entry which is preliminary data.</text>
</comment>
<feature type="compositionally biased region" description="Low complexity" evidence="4">
    <location>
        <begin position="684"/>
        <end position="698"/>
    </location>
</feature>
<dbReference type="EMBL" id="CAMPGE010025166">
    <property type="protein sequence ID" value="CAI2382948.1"/>
    <property type="molecule type" value="Genomic_DNA"/>
</dbReference>
<dbReference type="PROSITE" id="PS00018">
    <property type="entry name" value="EF_HAND_1"/>
    <property type="match status" value="1"/>
</dbReference>
<dbReference type="AlphaFoldDB" id="A0AAD1Y0H5"/>
<keyword evidence="3" id="KW-0862">Zinc</keyword>
<dbReference type="PANTHER" id="PTHR46210">
    <property type="entry name" value="FHA DOMAIN-CONTAINING PROTEIN"/>
    <property type="match status" value="1"/>
</dbReference>
<dbReference type="Gene3D" id="3.30.40.10">
    <property type="entry name" value="Zinc/RING finger domain, C3HC4 (zinc finger)"/>
    <property type="match status" value="1"/>
</dbReference>
<dbReference type="InterPro" id="IPR011016">
    <property type="entry name" value="Znf_RING-CH"/>
</dbReference>
<evidence type="ECO:0000259" key="6">
    <source>
        <dbReference type="PROSITE" id="PS51292"/>
    </source>
</evidence>
<dbReference type="PROSITE" id="PS51292">
    <property type="entry name" value="ZF_RING_CH"/>
    <property type="match status" value="1"/>
</dbReference>
<dbReference type="InterPro" id="IPR000253">
    <property type="entry name" value="FHA_dom"/>
</dbReference>
<dbReference type="CDD" id="cd16495">
    <property type="entry name" value="RING_CH-C4HC3_MARCH"/>
    <property type="match status" value="1"/>
</dbReference>
<name>A0AAD1Y0H5_EUPCR</name>
<gene>
    <name evidence="7" type="ORF">ECRASSUSDP1_LOCUS24438</name>
</gene>
<evidence type="ECO:0000256" key="1">
    <source>
        <dbReference type="ARBA" id="ARBA00022723"/>
    </source>
</evidence>
<dbReference type="Pfam" id="PF12906">
    <property type="entry name" value="RINGv"/>
    <property type="match status" value="1"/>
</dbReference>
<feature type="compositionally biased region" description="Basic and acidic residues" evidence="4">
    <location>
        <begin position="553"/>
        <end position="578"/>
    </location>
</feature>
<accession>A0AAD1Y0H5</accession>
<dbReference type="CDD" id="cd00060">
    <property type="entry name" value="FHA"/>
    <property type="match status" value="1"/>
</dbReference>
<dbReference type="SUPFAM" id="SSF49879">
    <property type="entry name" value="SMAD/FHA domain"/>
    <property type="match status" value="1"/>
</dbReference>
<feature type="region of interest" description="Disordered" evidence="4">
    <location>
        <begin position="646"/>
        <end position="726"/>
    </location>
</feature>
<proteinExistence type="predicted"/>
<evidence type="ECO:0000313" key="8">
    <source>
        <dbReference type="Proteomes" id="UP001295684"/>
    </source>
</evidence>
<organism evidence="7 8">
    <name type="scientific">Euplotes crassus</name>
    <dbReference type="NCBI Taxonomy" id="5936"/>
    <lineage>
        <taxon>Eukaryota</taxon>
        <taxon>Sar</taxon>
        <taxon>Alveolata</taxon>
        <taxon>Ciliophora</taxon>
        <taxon>Intramacronucleata</taxon>
        <taxon>Spirotrichea</taxon>
        <taxon>Hypotrichia</taxon>
        <taxon>Euplotida</taxon>
        <taxon>Euplotidae</taxon>
        <taxon>Moneuplotes</taxon>
    </lineage>
</organism>
<keyword evidence="2" id="KW-0863">Zinc-finger</keyword>
<feature type="compositionally biased region" description="Polar residues" evidence="4">
    <location>
        <begin position="603"/>
        <end position="612"/>
    </location>
</feature>
<keyword evidence="8" id="KW-1185">Reference proteome</keyword>
<protein>
    <submittedName>
        <fullName evidence="7">Uncharacterized protein</fullName>
    </submittedName>
</protein>